<gene>
    <name evidence="1" type="ORF">BaRGS_00000950</name>
</gene>
<name>A0ABD0M8A6_9CAEN</name>
<feature type="non-terminal residue" evidence="1">
    <location>
        <position position="54"/>
    </location>
</feature>
<protein>
    <submittedName>
        <fullName evidence="1">Uncharacterized protein</fullName>
    </submittedName>
</protein>
<reference evidence="1 2" key="1">
    <citation type="journal article" date="2023" name="Sci. Data">
        <title>Genome assembly of the Korean intertidal mud-creeper Batillaria attramentaria.</title>
        <authorList>
            <person name="Patra A.K."/>
            <person name="Ho P.T."/>
            <person name="Jun S."/>
            <person name="Lee S.J."/>
            <person name="Kim Y."/>
            <person name="Won Y.J."/>
        </authorList>
    </citation>
    <scope>NUCLEOTIDE SEQUENCE [LARGE SCALE GENOMIC DNA]</scope>
    <source>
        <strain evidence="1">Wonlab-2016</strain>
    </source>
</reference>
<organism evidence="1 2">
    <name type="scientific">Batillaria attramentaria</name>
    <dbReference type="NCBI Taxonomy" id="370345"/>
    <lineage>
        <taxon>Eukaryota</taxon>
        <taxon>Metazoa</taxon>
        <taxon>Spiralia</taxon>
        <taxon>Lophotrochozoa</taxon>
        <taxon>Mollusca</taxon>
        <taxon>Gastropoda</taxon>
        <taxon>Caenogastropoda</taxon>
        <taxon>Sorbeoconcha</taxon>
        <taxon>Cerithioidea</taxon>
        <taxon>Batillariidae</taxon>
        <taxon>Batillaria</taxon>
    </lineage>
</organism>
<sequence length="54" mass="6120">MRGRGVAENVFGFGRWQTDGRPQPTVSSRLESLKARKRVADTVRQRFTLSSVLN</sequence>
<evidence type="ECO:0000313" key="2">
    <source>
        <dbReference type="Proteomes" id="UP001519460"/>
    </source>
</evidence>
<evidence type="ECO:0000313" key="1">
    <source>
        <dbReference type="EMBL" id="KAK7507985.1"/>
    </source>
</evidence>
<keyword evidence="2" id="KW-1185">Reference proteome</keyword>
<dbReference type="Proteomes" id="UP001519460">
    <property type="component" value="Unassembled WGS sequence"/>
</dbReference>
<dbReference type="AlphaFoldDB" id="A0ABD0M8A6"/>
<proteinExistence type="predicted"/>
<dbReference type="EMBL" id="JACVVK020000003">
    <property type="protein sequence ID" value="KAK7507985.1"/>
    <property type="molecule type" value="Genomic_DNA"/>
</dbReference>
<accession>A0ABD0M8A6</accession>
<comment type="caution">
    <text evidence="1">The sequence shown here is derived from an EMBL/GenBank/DDBJ whole genome shotgun (WGS) entry which is preliminary data.</text>
</comment>